<organism evidence="8 9">
    <name type="scientific">Exophiala bonariae</name>
    <dbReference type="NCBI Taxonomy" id="1690606"/>
    <lineage>
        <taxon>Eukaryota</taxon>
        <taxon>Fungi</taxon>
        <taxon>Dikarya</taxon>
        <taxon>Ascomycota</taxon>
        <taxon>Pezizomycotina</taxon>
        <taxon>Eurotiomycetes</taxon>
        <taxon>Chaetothyriomycetidae</taxon>
        <taxon>Chaetothyriales</taxon>
        <taxon>Herpotrichiellaceae</taxon>
        <taxon>Exophiala</taxon>
    </lineage>
</organism>
<evidence type="ECO:0000313" key="9">
    <source>
        <dbReference type="Proteomes" id="UP001358417"/>
    </source>
</evidence>
<dbReference type="SMART" id="SM00066">
    <property type="entry name" value="GAL4"/>
    <property type="match status" value="1"/>
</dbReference>
<comment type="caution">
    <text evidence="8">The sequence shown here is derived from an EMBL/GenBank/DDBJ whole genome shotgun (WGS) entry which is preliminary data.</text>
</comment>
<dbReference type="InterPro" id="IPR001138">
    <property type="entry name" value="Zn2Cys6_DnaBD"/>
</dbReference>
<dbReference type="AlphaFoldDB" id="A0AAV9NDA2"/>
<feature type="domain" description="Zn(2)-C6 fungal-type" evidence="7">
    <location>
        <begin position="7"/>
        <end position="35"/>
    </location>
</feature>
<feature type="region of interest" description="Disordered" evidence="6">
    <location>
        <begin position="69"/>
        <end position="99"/>
    </location>
</feature>
<keyword evidence="9" id="KW-1185">Reference proteome</keyword>
<keyword evidence="2" id="KW-0805">Transcription regulation</keyword>
<dbReference type="RefSeq" id="XP_064706789.1">
    <property type="nucleotide sequence ID" value="XM_064845935.1"/>
</dbReference>
<dbReference type="GO" id="GO:0005634">
    <property type="term" value="C:nucleus"/>
    <property type="evidence" value="ECO:0007669"/>
    <property type="project" value="UniProtKB-SubCell"/>
</dbReference>
<dbReference type="InterPro" id="IPR036864">
    <property type="entry name" value="Zn2-C6_fun-type_DNA-bd_sf"/>
</dbReference>
<evidence type="ECO:0000256" key="1">
    <source>
        <dbReference type="ARBA" id="ARBA00004123"/>
    </source>
</evidence>
<evidence type="ECO:0000256" key="3">
    <source>
        <dbReference type="ARBA" id="ARBA00023125"/>
    </source>
</evidence>
<evidence type="ECO:0000259" key="7">
    <source>
        <dbReference type="PROSITE" id="PS50048"/>
    </source>
</evidence>
<feature type="compositionally biased region" description="Basic and acidic residues" evidence="6">
    <location>
        <begin position="80"/>
        <end position="95"/>
    </location>
</feature>
<name>A0AAV9NDA2_9EURO</name>
<dbReference type="Pfam" id="PF11951">
    <property type="entry name" value="Fungal_trans_2"/>
    <property type="match status" value="1"/>
</dbReference>
<dbReference type="InterPro" id="IPR021858">
    <property type="entry name" value="Fun_TF"/>
</dbReference>
<dbReference type="GeneID" id="89970533"/>
<dbReference type="SUPFAM" id="SSF57701">
    <property type="entry name" value="Zn2/Cys6 DNA-binding domain"/>
    <property type="match status" value="1"/>
</dbReference>
<dbReference type="GO" id="GO:0000981">
    <property type="term" value="F:DNA-binding transcription factor activity, RNA polymerase II-specific"/>
    <property type="evidence" value="ECO:0007669"/>
    <property type="project" value="InterPro"/>
</dbReference>
<evidence type="ECO:0000256" key="6">
    <source>
        <dbReference type="SAM" id="MobiDB-lite"/>
    </source>
</evidence>
<accession>A0AAV9NDA2</accession>
<dbReference type="PANTHER" id="PTHR37534:SF26">
    <property type="entry name" value="TRANSCRIPTION FACTOR, PUTATIVE-RELATED"/>
    <property type="match status" value="1"/>
</dbReference>
<keyword evidence="3" id="KW-0238">DNA-binding</keyword>
<dbReference type="EMBL" id="JAVRRD010000012">
    <property type="protein sequence ID" value="KAK5053347.1"/>
    <property type="molecule type" value="Genomic_DNA"/>
</dbReference>
<dbReference type="Proteomes" id="UP001358417">
    <property type="component" value="Unassembled WGS sequence"/>
</dbReference>
<evidence type="ECO:0000256" key="2">
    <source>
        <dbReference type="ARBA" id="ARBA00023015"/>
    </source>
</evidence>
<dbReference type="PANTHER" id="PTHR37534">
    <property type="entry name" value="TRANSCRIPTIONAL ACTIVATOR PROTEIN UGA3"/>
    <property type="match status" value="1"/>
</dbReference>
<reference evidence="8 9" key="1">
    <citation type="submission" date="2023-08" db="EMBL/GenBank/DDBJ databases">
        <title>Black Yeasts Isolated from many extreme environments.</title>
        <authorList>
            <person name="Coleine C."/>
            <person name="Stajich J.E."/>
            <person name="Selbmann L."/>
        </authorList>
    </citation>
    <scope>NUCLEOTIDE SEQUENCE [LARGE SCALE GENOMIC DNA]</scope>
    <source>
        <strain evidence="8 9">CCFEE 5792</strain>
    </source>
</reference>
<evidence type="ECO:0000313" key="8">
    <source>
        <dbReference type="EMBL" id="KAK5053347.1"/>
    </source>
</evidence>
<dbReference type="GO" id="GO:0008270">
    <property type="term" value="F:zinc ion binding"/>
    <property type="evidence" value="ECO:0007669"/>
    <property type="project" value="InterPro"/>
</dbReference>
<dbReference type="GO" id="GO:0045944">
    <property type="term" value="P:positive regulation of transcription by RNA polymerase II"/>
    <property type="evidence" value="ECO:0007669"/>
    <property type="project" value="TreeGrafter"/>
</dbReference>
<keyword evidence="4" id="KW-0804">Transcription</keyword>
<dbReference type="Pfam" id="PF00172">
    <property type="entry name" value="Zn_clus"/>
    <property type="match status" value="1"/>
</dbReference>
<dbReference type="GO" id="GO:0000976">
    <property type="term" value="F:transcription cis-regulatory region binding"/>
    <property type="evidence" value="ECO:0007669"/>
    <property type="project" value="TreeGrafter"/>
</dbReference>
<sequence length="559" mass="62624">MSRSTQGCWTCRIRHKKCDETRPLCKACTSRKVQCHGYGGKPTWLDGGALEQAHRKDIKKAVKQNFRLLRQSRSPISTDGRARTEHRPNGKDLKSLKRPARQGDLDISISPEFVELSNSELSSSLPLTAPPTSSSIAPQAQNSVPLGRNVFEYRDAELLMHYFDYVFPLQFRFLAQDLDKGGRGWLLWLLVKTGPLYQAALSLAALHQYTLRYRDQSEKYVELHSYHSKALRDLQLFLQENQATNTIGETTRQMEVLACGVSLISFELFRGGVSDWQLHLNALASIVQSLDPEVLPKSINSLLQSPSPSPPGPERAAFPFLVAVVLWFDLLSCASTGEAPRLAYQALLHDYPIKLEDVVGCQNWAMVAIGDLAILDLWKKQAEQDGNLSEADMLLRTQSIQEKLEDGLNTLELDCMAASSQVPGLEIRNNVVCKVTRIFASAALVQLHTIIHGAQPGQTNVKTAVERTIKALDQVQDHQDMRGLIWPICISGCMAEEHQQPMFEHLIKKVIGESLQDFGNSTTILHIMQKCWSMRLSQPNKQWNWQSAMAEMGICGLLV</sequence>
<comment type="subcellular location">
    <subcellularLocation>
        <location evidence="1">Nucleus</location>
    </subcellularLocation>
</comment>
<protein>
    <recommendedName>
        <fullName evidence="7">Zn(2)-C6 fungal-type domain-containing protein</fullName>
    </recommendedName>
</protein>
<keyword evidence="5" id="KW-0539">Nucleus</keyword>
<dbReference type="Gene3D" id="4.10.240.10">
    <property type="entry name" value="Zn(2)-C6 fungal-type DNA-binding domain"/>
    <property type="match status" value="1"/>
</dbReference>
<dbReference type="PROSITE" id="PS50048">
    <property type="entry name" value="ZN2_CY6_FUNGAL_2"/>
    <property type="match status" value="1"/>
</dbReference>
<evidence type="ECO:0000256" key="4">
    <source>
        <dbReference type="ARBA" id="ARBA00023163"/>
    </source>
</evidence>
<dbReference type="CDD" id="cd00067">
    <property type="entry name" value="GAL4"/>
    <property type="match status" value="1"/>
</dbReference>
<proteinExistence type="predicted"/>
<gene>
    <name evidence="8" type="ORF">LTR84_002321</name>
</gene>
<dbReference type="PROSITE" id="PS00463">
    <property type="entry name" value="ZN2_CY6_FUNGAL_1"/>
    <property type="match status" value="1"/>
</dbReference>
<evidence type="ECO:0000256" key="5">
    <source>
        <dbReference type="ARBA" id="ARBA00023242"/>
    </source>
</evidence>